<dbReference type="OrthoDB" id="3577584at2"/>
<feature type="transmembrane region" description="Helical" evidence="1">
    <location>
        <begin position="60"/>
        <end position="83"/>
    </location>
</feature>
<keyword evidence="1" id="KW-1133">Transmembrane helix</keyword>
<accession>A0A2C8Y6S5</accession>
<proteinExistence type="predicted"/>
<evidence type="ECO:0008006" key="4">
    <source>
        <dbReference type="Google" id="ProtNLM"/>
    </source>
</evidence>
<organism evidence="2 3">
    <name type="scientific">Salinibacterium xinjiangense</name>
    <dbReference type="NCBI Taxonomy" id="386302"/>
    <lineage>
        <taxon>Bacteria</taxon>
        <taxon>Bacillati</taxon>
        <taxon>Actinomycetota</taxon>
        <taxon>Actinomycetes</taxon>
        <taxon>Micrococcales</taxon>
        <taxon>Microbacteriaceae</taxon>
        <taxon>Salinibacterium</taxon>
    </lineage>
</organism>
<dbReference type="EMBL" id="OCST01000001">
    <property type="protein sequence ID" value="SOE45828.1"/>
    <property type="molecule type" value="Genomic_DNA"/>
</dbReference>
<keyword evidence="1" id="KW-0472">Membrane</keyword>
<evidence type="ECO:0000313" key="3">
    <source>
        <dbReference type="Proteomes" id="UP000219440"/>
    </source>
</evidence>
<evidence type="ECO:0000256" key="1">
    <source>
        <dbReference type="SAM" id="Phobius"/>
    </source>
</evidence>
<evidence type="ECO:0000313" key="2">
    <source>
        <dbReference type="EMBL" id="SOE45828.1"/>
    </source>
</evidence>
<gene>
    <name evidence="2" type="ORF">SAMN06296378_0103</name>
</gene>
<dbReference type="Proteomes" id="UP000219440">
    <property type="component" value="Unassembled WGS sequence"/>
</dbReference>
<feature type="transmembrane region" description="Helical" evidence="1">
    <location>
        <begin position="6"/>
        <end position="24"/>
    </location>
</feature>
<name>A0A2C8Y6S5_9MICO</name>
<keyword evidence="3" id="KW-1185">Reference proteome</keyword>
<protein>
    <recommendedName>
        <fullName evidence="4">DUF2304 domain-containing protein</fullName>
    </recommendedName>
</protein>
<keyword evidence="1" id="KW-0812">Transmembrane</keyword>
<dbReference type="RefSeq" id="WP_097059310.1">
    <property type="nucleotide sequence ID" value="NZ_BMLC01000002.1"/>
</dbReference>
<dbReference type="AlphaFoldDB" id="A0A2C8Y6S5"/>
<reference evidence="2 3" key="1">
    <citation type="submission" date="2017-09" db="EMBL/GenBank/DDBJ databases">
        <authorList>
            <person name="Ehlers B."/>
            <person name="Leendertz F.H."/>
        </authorList>
    </citation>
    <scope>NUCLEOTIDE SEQUENCE [LARGE SCALE GENOMIC DNA]</scope>
    <source>
        <strain evidence="2 3">CGMCC 1.05381</strain>
    </source>
</reference>
<dbReference type="Pfam" id="PF10066">
    <property type="entry name" value="DUF2304"/>
    <property type="match status" value="1"/>
</dbReference>
<sequence>MSPITYIFGIAAALGILLVVVEMLRRGRLRERHAIWWIVAGVLALVIGVFPTVLDWAAGLLGITLPTNLVFFVSIAVLFLVCIQNSAELTKLENKTRTLAEEVTLLSLRLDQLEPKPHSGPLAPPAEQRSVI</sequence>
<dbReference type="InterPro" id="IPR019277">
    <property type="entry name" value="DUF2304"/>
</dbReference>
<feature type="transmembrane region" description="Helical" evidence="1">
    <location>
        <begin position="36"/>
        <end position="54"/>
    </location>
</feature>